<dbReference type="PANTHER" id="PTHR30024">
    <property type="entry name" value="ALIPHATIC SULFONATES-BINDING PROTEIN-RELATED"/>
    <property type="match status" value="1"/>
</dbReference>
<dbReference type="PANTHER" id="PTHR30024:SF47">
    <property type="entry name" value="TAURINE-BINDING PERIPLASMIC PROTEIN"/>
    <property type="match status" value="1"/>
</dbReference>
<comment type="subcellular location">
    <subcellularLocation>
        <location evidence="1">Periplasm</location>
    </subcellularLocation>
</comment>
<feature type="domain" description="SsuA/THI5-like" evidence="4">
    <location>
        <begin position="46"/>
        <end position="259"/>
    </location>
</feature>
<dbReference type="InterPro" id="IPR015168">
    <property type="entry name" value="SsuA/THI5"/>
</dbReference>
<evidence type="ECO:0000256" key="1">
    <source>
        <dbReference type="ARBA" id="ARBA00004418"/>
    </source>
</evidence>
<gene>
    <name evidence="5" type="ORF">SAMN05444158_6871</name>
</gene>
<keyword evidence="3" id="KW-0732">Signal</keyword>
<dbReference type="EMBL" id="LT629750">
    <property type="protein sequence ID" value="SDT54111.1"/>
    <property type="molecule type" value="Genomic_DNA"/>
</dbReference>
<dbReference type="SUPFAM" id="SSF53850">
    <property type="entry name" value="Periplasmic binding protein-like II"/>
    <property type="match status" value="1"/>
</dbReference>
<evidence type="ECO:0000259" key="4">
    <source>
        <dbReference type="Pfam" id="PF09084"/>
    </source>
</evidence>
<accession>A0A1H2B7C1</accession>
<name>A0A1H2B7C1_9BRAD</name>
<evidence type="ECO:0000256" key="2">
    <source>
        <dbReference type="ARBA" id="ARBA00010742"/>
    </source>
</evidence>
<dbReference type="RefSeq" id="WP_146690476.1">
    <property type="nucleotide sequence ID" value="NZ_LT629750.1"/>
</dbReference>
<evidence type="ECO:0000313" key="5">
    <source>
        <dbReference type="EMBL" id="SDT54111.1"/>
    </source>
</evidence>
<proteinExistence type="inferred from homology"/>
<dbReference type="Gene3D" id="3.40.190.10">
    <property type="entry name" value="Periplasmic binding protein-like II"/>
    <property type="match status" value="2"/>
</dbReference>
<organism evidence="5 6">
    <name type="scientific">Bradyrhizobium canariense</name>
    <dbReference type="NCBI Taxonomy" id="255045"/>
    <lineage>
        <taxon>Bacteria</taxon>
        <taxon>Pseudomonadati</taxon>
        <taxon>Pseudomonadota</taxon>
        <taxon>Alphaproteobacteria</taxon>
        <taxon>Hyphomicrobiales</taxon>
        <taxon>Nitrobacteraceae</taxon>
        <taxon>Bradyrhizobium</taxon>
    </lineage>
</organism>
<evidence type="ECO:0000313" key="6">
    <source>
        <dbReference type="Proteomes" id="UP000243904"/>
    </source>
</evidence>
<protein>
    <submittedName>
        <fullName evidence="5">WD-40 repeat-containing protein</fullName>
    </submittedName>
</protein>
<comment type="similarity">
    <text evidence="2">Belongs to the bacterial solute-binding protein SsuA/TauA family.</text>
</comment>
<sequence>MRRTGIGRKLALAAQVAVLMLGESHAARALEKVRILIPVRAIDEAFSPFVVAKEKGYFEAEGYDVSLLAVGGSNEAALQVSAGNAEVGAASPGEAIIGIQSGQLKIRYYYDMYYANIWSVAVLPESPIKSLTDLKDKKLGVQSMGSAGTTFAKAFVKEAGLDPAKDISFLPIGVGAQAVTSVRQKLVDGVIFWDAALAKLAFSGLKLRAVPAPERLRTLPDVGLLTRTDMIEKNPKMLVGIARALAKGYDFSMANPEAAVLITWKSFPESRSKNPNAAEAIAEGIAVNQGRLAIWNSDKIGPKHGLFVEADWQNLLQFLKDQGAMPDTPPLDKVFTNQFIDQINTYDRAGIIADAKKEDMAKLR</sequence>
<dbReference type="GO" id="GO:0042597">
    <property type="term" value="C:periplasmic space"/>
    <property type="evidence" value="ECO:0007669"/>
    <property type="project" value="UniProtKB-SubCell"/>
</dbReference>
<reference evidence="6" key="1">
    <citation type="submission" date="2016-10" db="EMBL/GenBank/DDBJ databases">
        <authorList>
            <person name="Varghese N."/>
            <person name="Submissions S."/>
        </authorList>
    </citation>
    <scope>NUCLEOTIDE SEQUENCE [LARGE SCALE GENOMIC DNA]</scope>
    <source>
        <strain evidence="6">GAS369</strain>
    </source>
</reference>
<dbReference type="Proteomes" id="UP000243904">
    <property type="component" value="Chromosome I"/>
</dbReference>
<evidence type="ECO:0000256" key="3">
    <source>
        <dbReference type="ARBA" id="ARBA00022729"/>
    </source>
</evidence>
<keyword evidence="6" id="KW-1185">Reference proteome</keyword>
<dbReference type="AlphaFoldDB" id="A0A1H2B7C1"/>
<dbReference type="Pfam" id="PF09084">
    <property type="entry name" value="NMT1"/>
    <property type="match status" value="1"/>
</dbReference>